<dbReference type="OrthoDB" id="570111at2"/>
<dbReference type="SUPFAM" id="SSF53850">
    <property type="entry name" value="Periplasmic binding protein-like II"/>
    <property type="match status" value="1"/>
</dbReference>
<name>A0A1H6DLX0_9GAMM</name>
<dbReference type="InterPro" id="IPR000847">
    <property type="entry name" value="LysR_HTH_N"/>
</dbReference>
<dbReference type="InterPro" id="IPR005119">
    <property type="entry name" value="LysR_subst-bd"/>
</dbReference>
<dbReference type="Gene3D" id="1.10.10.10">
    <property type="entry name" value="Winged helix-like DNA-binding domain superfamily/Winged helix DNA-binding domain"/>
    <property type="match status" value="1"/>
</dbReference>
<evidence type="ECO:0000256" key="1">
    <source>
        <dbReference type="ARBA" id="ARBA00009437"/>
    </source>
</evidence>
<evidence type="ECO:0000313" key="6">
    <source>
        <dbReference type="EMBL" id="SEG86300.1"/>
    </source>
</evidence>
<dbReference type="RefSeq" id="WP_104005623.1">
    <property type="nucleotide sequence ID" value="NZ_FNVQ01000007.1"/>
</dbReference>
<dbReference type="InterPro" id="IPR036390">
    <property type="entry name" value="WH_DNA-bd_sf"/>
</dbReference>
<dbReference type="Gene3D" id="3.40.190.290">
    <property type="match status" value="1"/>
</dbReference>
<dbReference type="PANTHER" id="PTHR30419">
    <property type="entry name" value="HTH-TYPE TRANSCRIPTIONAL REGULATOR YBHD"/>
    <property type="match status" value="1"/>
</dbReference>
<dbReference type="GO" id="GO:0003700">
    <property type="term" value="F:DNA-binding transcription factor activity"/>
    <property type="evidence" value="ECO:0007669"/>
    <property type="project" value="InterPro"/>
</dbReference>
<keyword evidence="3 6" id="KW-0238">DNA-binding</keyword>
<keyword evidence="2" id="KW-0805">Transcription regulation</keyword>
<dbReference type="GO" id="GO:0005829">
    <property type="term" value="C:cytosol"/>
    <property type="evidence" value="ECO:0007669"/>
    <property type="project" value="TreeGrafter"/>
</dbReference>
<evidence type="ECO:0000259" key="5">
    <source>
        <dbReference type="PROSITE" id="PS50931"/>
    </source>
</evidence>
<sequence>MRQLNPRALEYLNALSRSGSLRKAAARLGVDPASVSRLISQLEQAVEMPVWERSNSQSPLTEAGNELLVYYRQMRANEAAALSRIHDLKELQRGQISIALGEGFITDLISSSLQSFIAAYPGIRLSIQMAGALNAVQLLEDNQIDFAVTYASAPNPKLHNHVETLHPLDLIVPAQHPLSSRDTPLALNEIVDYPLALIDSTTGMGRLVNLAQESNHLRLEPHLKTNSVSVLKSFVSAGIGITFMPALTVSSEIEAGIIKALPMQDGVLANARARVLSIAGRDLTLPAQALLDHLKSHTQFLNSDVSPHLR</sequence>
<accession>A0A1H6DLX0</accession>
<proteinExistence type="inferred from homology"/>
<dbReference type="EMBL" id="FNVQ01000007">
    <property type="protein sequence ID" value="SEG86300.1"/>
    <property type="molecule type" value="Genomic_DNA"/>
</dbReference>
<organism evidence="6 7">
    <name type="scientific">Marinobacterium lutimaris</name>
    <dbReference type="NCBI Taxonomy" id="568106"/>
    <lineage>
        <taxon>Bacteria</taxon>
        <taxon>Pseudomonadati</taxon>
        <taxon>Pseudomonadota</taxon>
        <taxon>Gammaproteobacteria</taxon>
        <taxon>Oceanospirillales</taxon>
        <taxon>Oceanospirillaceae</taxon>
        <taxon>Marinobacterium</taxon>
    </lineage>
</organism>
<dbReference type="SUPFAM" id="SSF46785">
    <property type="entry name" value="Winged helix' DNA-binding domain"/>
    <property type="match status" value="1"/>
</dbReference>
<dbReference type="Proteomes" id="UP000236745">
    <property type="component" value="Unassembled WGS sequence"/>
</dbReference>
<evidence type="ECO:0000256" key="2">
    <source>
        <dbReference type="ARBA" id="ARBA00023015"/>
    </source>
</evidence>
<keyword evidence="7" id="KW-1185">Reference proteome</keyword>
<evidence type="ECO:0000256" key="3">
    <source>
        <dbReference type="ARBA" id="ARBA00023125"/>
    </source>
</evidence>
<dbReference type="AlphaFoldDB" id="A0A1H6DLX0"/>
<gene>
    <name evidence="6" type="ORF">SAMN05444390_107166</name>
</gene>
<keyword evidence="4" id="KW-0804">Transcription</keyword>
<dbReference type="InterPro" id="IPR050950">
    <property type="entry name" value="HTH-type_LysR_regulators"/>
</dbReference>
<dbReference type="Pfam" id="PF03466">
    <property type="entry name" value="LysR_substrate"/>
    <property type="match status" value="1"/>
</dbReference>
<protein>
    <submittedName>
        <fullName evidence="6">DNA-binding transcriptional regulator, LysR family</fullName>
    </submittedName>
</protein>
<dbReference type="GO" id="GO:0003677">
    <property type="term" value="F:DNA binding"/>
    <property type="evidence" value="ECO:0007669"/>
    <property type="project" value="UniProtKB-KW"/>
</dbReference>
<feature type="domain" description="HTH lysR-type" evidence="5">
    <location>
        <begin position="4"/>
        <end position="61"/>
    </location>
</feature>
<dbReference type="Pfam" id="PF00126">
    <property type="entry name" value="HTH_1"/>
    <property type="match status" value="1"/>
</dbReference>
<dbReference type="PANTHER" id="PTHR30419:SF8">
    <property type="entry name" value="NITROGEN ASSIMILATION TRANSCRIPTIONAL ACTIVATOR-RELATED"/>
    <property type="match status" value="1"/>
</dbReference>
<evidence type="ECO:0000256" key="4">
    <source>
        <dbReference type="ARBA" id="ARBA00023163"/>
    </source>
</evidence>
<reference evidence="6 7" key="1">
    <citation type="submission" date="2016-10" db="EMBL/GenBank/DDBJ databases">
        <authorList>
            <person name="de Groot N.N."/>
        </authorList>
    </citation>
    <scope>NUCLEOTIDE SEQUENCE [LARGE SCALE GENOMIC DNA]</scope>
    <source>
        <strain evidence="6 7">DSM 22012</strain>
    </source>
</reference>
<dbReference type="PROSITE" id="PS50931">
    <property type="entry name" value="HTH_LYSR"/>
    <property type="match status" value="1"/>
</dbReference>
<comment type="similarity">
    <text evidence="1">Belongs to the LysR transcriptional regulatory family.</text>
</comment>
<evidence type="ECO:0000313" key="7">
    <source>
        <dbReference type="Proteomes" id="UP000236745"/>
    </source>
</evidence>
<dbReference type="InterPro" id="IPR036388">
    <property type="entry name" value="WH-like_DNA-bd_sf"/>
</dbReference>